<dbReference type="CDD" id="cd05157">
    <property type="entry name" value="ETNK_euk"/>
    <property type="match status" value="1"/>
</dbReference>
<sequence length="361" mass="41954">MDSAGVENHYFHVDIHVDGTKKGILDLLSRIRPEWKTEDIQMKTFTEGITNQLIGCYVGSHLESECILVRLYGKMTELYVNRDQEVEMFQILYAHGCGPQIYCSFQNGICYEFVKGTVLDDQLLRQPSIYRLIAAEMGKIHSIQPKCGQPVEPVLWTRMSHFLTLVQSSFQNSPERQKTTKSSAPLLELPSFETLSQEMESLKTHLSQIDSPTVLCHNDLLTKNIIYDHKEGMVKFIDYEYANYNYQAFDIGNHFNEFAGVNEVNYSLYPSRELQRDWLTAYLQSYKHNTGRKVTVTKAEVTQLYVQVCKFSLASHFLWGLWAILQSRYSSIDFDFQRYAAARLNYYFEKKGEYFGLQMNQ</sequence>
<dbReference type="PANTHER" id="PTHR22603:SF68">
    <property type="entry name" value="ETHANOLAMINE KINASE 1"/>
    <property type="match status" value="1"/>
</dbReference>
<evidence type="ECO:0000256" key="1">
    <source>
        <dbReference type="ARBA" id="ARBA00023209"/>
    </source>
</evidence>
<dbReference type="GO" id="GO:0006646">
    <property type="term" value="P:phosphatidylethanolamine biosynthetic process"/>
    <property type="evidence" value="ECO:0007669"/>
    <property type="project" value="TreeGrafter"/>
</dbReference>
<evidence type="ECO:0000313" key="6">
    <source>
        <dbReference type="Ensembl" id="ENSGWIP00000016499.1"/>
    </source>
</evidence>
<dbReference type="AlphaFoldDB" id="A0A8C5E576"/>
<evidence type="ECO:0000256" key="2">
    <source>
        <dbReference type="ARBA" id="ARBA00023264"/>
    </source>
</evidence>
<reference evidence="6" key="3">
    <citation type="submission" date="2025-09" db="UniProtKB">
        <authorList>
            <consortium name="Ensembl"/>
        </authorList>
    </citation>
    <scope>IDENTIFICATION</scope>
</reference>
<keyword evidence="7" id="KW-1185">Reference proteome</keyword>
<evidence type="ECO:0000256" key="5">
    <source>
        <dbReference type="ARBA" id="ARBA00038874"/>
    </source>
</evidence>
<accession>A0A8C5E576</accession>
<evidence type="ECO:0000256" key="4">
    <source>
        <dbReference type="ARBA" id="ARBA00038211"/>
    </source>
</evidence>
<protein>
    <recommendedName>
        <fullName evidence="5">ethanolamine kinase</fullName>
        <ecNumber evidence="5">2.7.1.82</ecNumber>
    </recommendedName>
</protein>
<reference evidence="6" key="2">
    <citation type="submission" date="2025-08" db="UniProtKB">
        <authorList>
            <consortium name="Ensembl"/>
        </authorList>
    </citation>
    <scope>IDENTIFICATION</scope>
</reference>
<dbReference type="Ensembl" id="ENSGWIT00000018229.1">
    <property type="protein sequence ID" value="ENSGWIP00000016499.1"/>
    <property type="gene ID" value="ENSGWIG00000009265.1"/>
</dbReference>
<dbReference type="InterPro" id="IPR011009">
    <property type="entry name" value="Kinase-like_dom_sf"/>
</dbReference>
<name>A0A8C5E576_GOUWI</name>
<gene>
    <name evidence="6" type="primary">zgc:113516</name>
</gene>
<comment type="pathway">
    <text evidence="3">Phospholipid metabolism; phosphatidylethanolamine biosynthesis; phosphatidylethanolamine from ethanolamine: step 1/3.</text>
</comment>
<dbReference type="Gene3D" id="3.90.1200.10">
    <property type="match status" value="1"/>
</dbReference>
<evidence type="ECO:0000313" key="7">
    <source>
        <dbReference type="Proteomes" id="UP000694680"/>
    </source>
</evidence>
<dbReference type="GO" id="GO:0004305">
    <property type="term" value="F:ethanolamine kinase activity"/>
    <property type="evidence" value="ECO:0007669"/>
    <property type="project" value="UniProtKB-EC"/>
</dbReference>
<keyword evidence="1" id="KW-0444">Lipid biosynthesis</keyword>
<organism evidence="6 7">
    <name type="scientific">Gouania willdenowi</name>
    <name type="common">Blunt-snouted clingfish</name>
    <name type="synonym">Lepadogaster willdenowi</name>
    <dbReference type="NCBI Taxonomy" id="441366"/>
    <lineage>
        <taxon>Eukaryota</taxon>
        <taxon>Metazoa</taxon>
        <taxon>Chordata</taxon>
        <taxon>Craniata</taxon>
        <taxon>Vertebrata</taxon>
        <taxon>Euteleostomi</taxon>
        <taxon>Actinopterygii</taxon>
        <taxon>Neopterygii</taxon>
        <taxon>Teleostei</taxon>
        <taxon>Neoteleostei</taxon>
        <taxon>Acanthomorphata</taxon>
        <taxon>Ovalentaria</taxon>
        <taxon>Blenniimorphae</taxon>
        <taxon>Blenniiformes</taxon>
        <taxon>Gobiesocoidei</taxon>
        <taxon>Gobiesocidae</taxon>
        <taxon>Gobiesocinae</taxon>
        <taxon>Gouania</taxon>
    </lineage>
</organism>
<dbReference type="Proteomes" id="UP000694680">
    <property type="component" value="Chromosome 6"/>
</dbReference>
<dbReference type="EC" id="2.7.1.82" evidence="5"/>
<proteinExistence type="inferred from homology"/>
<dbReference type="SUPFAM" id="SSF56112">
    <property type="entry name" value="Protein kinase-like (PK-like)"/>
    <property type="match status" value="1"/>
</dbReference>
<dbReference type="OrthoDB" id="10267235at2759"/>
<keyword evidence="1" id="KW-0443">Lipid metabolism</keyword>
<comment type="similarity">
    <text evidence="4">Belongs to the choline/ethanolamine kinase family.</text>
</comment>
<reference evidence="6" key="1">
    <citation type="submission" date="2020-06" db="EMBL/GenBank/DDBJ databases">
        <authorList>
            <consortium name="Wellcome Sanger Institute Data Sharing"/>
        </authorList>
    </citation>
    <scope>NUCLEOTIDE SEQUENCE [LARGE SCALE GENOMIC DNA]</scope>
</reference>
<keyword evidence="1" id="KW-0594">Phospholipid biosynthesis</keyword>
<dbReference type="Gene3D" id="3.30.200.20">
    <property type="entry name" value="Phosphorylase Kinase, domain 1"/>
    <property type="match status" value="1"/>
</dbReference>
<keyword evidence="2" id="KW-1208">Phospholipid metabolism</keyword>
<evidence type="ECO:0000256" key="3">
    <source>
        <dbReference type="ARBA" id="ARBA00037883"/>
    </source>
</evidence>
<dbReference type="PANTHER" id="PTHR22603">
    <property type="entry name" value="CHOLINE/ETHANOALAMINE KINASE"/>
    <property type="match status" value="1"/>
</dbReference>
<dbReference type="GO" id="GO:0005737">
    <property type="term" value="C:cytoplasm"/>
    <property type="evidence" value="ECO:0007669"/>
    <property type="project" value="TreeGrafter"/>
</dbReference>
<dbReference type="Pfam" id="PF01633">
    <property type="entry name" value="Choline_kinase"/>
    <property type="match status" value="1"/>
</dbReference>